<sequence length="76" mass="8481">MKVLEAKVAHPINAAGGLYVFIEGTQEEIYKGDADRLAVRTANEQGWNGDGQATIGMPARKGVNLYTRAYWFHEKR</sequence>
<accession>A0ABV6DMP2</accession>
<dbReference type="RefSeq" id="WP_377471194.1">
    <property type="nucleotide sequence ID" value="NZ_JBHLWN010000065.1"/>
</dbReference>
<gene>
    <name evidence="1" type="ORF">ACFFK0_15660</name>
</gene>
<evidence type="ECO:0000313" key="2">
    <source>
        <dbReference type="Proteomes" id="UP001589776"/>
    </source>
</evidence>
<protein>
    <submittedName>
        <fullName evidence="1">Uncharacterized protein</fullName>
    </submittedName>
</protein>
<name>A0ABV6DMP2_9BACL</name>
<organism evidence="1 2">
    <name type="scientific">Paenibacillus chartarius</name>
    <dbReference type="NCBI Taxonomy" id="747481"/>
    <lineage>
        <taxon>Bacteria</taxon>
        <taxon>Bacillati</taxon>
        <taxon>Bacillota</taxon>
        <taxon>Bacilli</taxon>
        <taxon>Bacillales</taxon>
        <taxon>Paenibacillaceae</taxon>
        <taxon>Paenibacillus</taxon>
    </lineage>
</organism>
<dbReference type="Proteomes" id="UP001589776">
    <property type="component" value="Unassembled WGS sequence"/>
</dbReference>
<keyword evidence="2" id="KW-1185">Reference proteome</keyword>
<comment type="caution">
    <text evidence="1">The sequence shown here is derived from an EMBL/GenBank/DDBJ whole genome shotgun (WGS) entry which is preliminary data.</text>
</comment>
<dbReference type="EMBL" id="JBHLWN010000065">
    <property type="protein sequence ID" value="MFC0213867.1"/>
    <property type="molecule type" value="Genomic_DNA"/>
</dbReference>
<proteinExistence type="predicted"/>
<evidence type="ECO:0000313" key="1">
    <source>
        <dbReference type="EMBL" id="MFC0213867.1"/>
    </source>
</evidence>
<reference evidence="1 2" key="1">
    <citation type="submission" date="2024-09" db="EMBL/GenBank/DDBJ databases">
        <authorList>
            <person name="Sun Q."/>
            <person name="Mori K."/>
        </authorList>
    </citation>
    <scope>NUCLEOTIDE SEQUENCE [LARGE SCALE GENOMIC DNA]</scope>
    <source>
        <strain evidence="1 2">CCM 7759</strain>
    </source>
</reference>